<organism evidence="1 2">
    <name type="scientific">Vreelandella neptunia</name>
    <dbReference type="NCBI Taxonomy" id="115551"/>
    <lineage>
        <taxon>Bacteria</taxon>
        <taxon>Pseudomonadati</taxon>
        <taxon>Pseudomonadota</taxon>
        <taxon>Gammaproteobacteria</taxon>
        <taxon>Oceanospirillales</taxon>
        <taxon>Halomonadaceae</taxon>
        <taxon>Vreelandella</taxon>
    </lineage>
</organism>
<keyword evidence="2" id="KW-1185">Reference proteome</keyword>
<sequence length="146" mass="17107">MNLIKEKYPELLHEMGSTVEVNENIAIEISEKGNVFSFAYPCDRYGSFMSMTVKIRRDEAVEGDIEAFIDYLIKKIAIIENKIFNQEEKAVLRTELQEFVMGEAEEHINRHCIPDDDEEDEDRVIDQDEARASFERAWEELDNLKK</sequence>
<protein>
    <submittedName>
        <fullName evidence="1">Uncharacterized protein</fullName>
    </submittedName>
</protein>
<name>A0ABS9SB00_9GAMM</name>
<dbReference type="EMBL" id="JAKVTW010000016">
    <property type="protein sequence ID" value="MCH4813123.1"/>
    <property type="molecule type" value="Genomic_DNA"/>
</dbReference>
<evidence type="ECO:0000313" key="1">
    <source>
        <dbReference type="EMBL" id="MCH4813123.1"/>
    </source>
</evidence>
<dbReference type="Proteomes" id="UP001320609">
    <property type="component" value="Unassembled WGS sequence"/>
</dbReference>
<proteinExistence type="predicted"/>
<comment type="caution">
    <text evidence="1">The sequence shown here is derived from an EMBL/GenBank/DDBJ whole genome shotgun (WGS) entry which is preliminary data.</text>
</comment>
<accession>A0ABS9SB00</accession>
<dbReference type="RefSeq" id="WP_240719407.1">
    <property type="nucleotide sequence ID" value="NZ_JAKVTW010000016.1"/>
</dbReference>
<evidence type="ECO:0000313" key="2">
    <source>
        <dbReference type="Proteomes" id="UP001320609"/>
    </source>
</evidence>
<gene>
    <name evidence="1" type="ORF">MLE19_17450</name>
</gene>
<reference evidence="1 2" key="1">
    <citation type="submission" date="2022-03" db="EMBL/GenBank/DDBJ databases">
        <title>Genomic signatures underlying metal tolerance in selected Arctic bacterial isolates.</title>
        <authorList>
            <person name="Thomas F.A."/>
            <person name="Venkatachalam S."/>
            <person name="Krishnan K.P."/>
        </authorList>
    </citation>
    <scope>NUCLEOTIDE SEQUENCE [LARGE SCALE GENOMIC DNA]</scope>
    <source>
        <strain evidence="1 2">HM116</strain>
    </source>
</reference>